<evidence type="ECO:0000313" key="3">
    <source>
        <dbReference type="Proteomes" id="UP000828390"/>
    </source>
</evidence>
<reference evidence="2" key="2">
    <citation type="submission" date="2020-11" db="EMBL/GenBank/DDBJ databases">
        <authorList>
            <person name="McCartney M.A."/>
            <person name="Auch B."/>
            <person name="Kono T."/>
            <person name="Mallez S."/>
            <person name="Becker A."/>
            <person name="Gohl D.M."/>
            <person name="Silverstein K.A.T."/>
            <person name="Koren S."/>
            <person name="Bechman K.B."/>
            <person name="Herman A."/>
            <person name="Abrahante J.E."/>
            <person name="Garbe J."/>
        </authorList>
    </citation>
    <scope>NUCLEOTIDE SEQUENCE</scope>
    <source>
        <strain evidence="2">Duluth1</strain>
        <tissue evidence="2">Whole animal</tissue>
    </source>
</reference>
<evidence type="ECO:0000313" key="2">
    <source>
        <dbReference type="EMBL" id="KAH3737274.1"/>
    </source>
</evidence>
<organism evidence="2 3">
    <name type="scientific">Dreissena polymorpha</name>
    <name type="common">Zebra mussel</name>
    <name type="synonym">Mytilus polymorpha</name>
    <dbReference type="NCBI Taxonomy" id="45954"/>
    <lineage>
        <taxon>Eukaryota</taxon>
        <taxon>Metazoa</taxon>
        <taxon>Spiralia</taxon>
        <taxon>Lophotrochozoa</taxon>
        <taxon>Mollusca</taxon>
        <taxon>Bivalvia</taxon>
        <taxon>Autobranchia</taxon>
        <taxon>Heteroconchia</taxon>
        <taxon>Euheterodonta</taxon>
        <taxon>Imparidentia</taxon>
        <taxon>Neoheterodontei</taxon>
        <taxon>Myida</taxon>
        <taxon>Dreissenoidea</taxon>
        <taxon>Dreissenidae</taxon>
        <taxon>Dreissena</taxon>
    </lineage>
</organism>
<gene>
    <name evidence="2" type="ORF">DPMN_043857</name>
</gene>
<dbReference type="AlphaFoldDB" id="A0A9D4HY82"/>
<protein>
    <submittedName>
        <fullName evidence="2">Uncharacterized protein</fullName>
    </submittedName>
</protein>
<comment type="caution">
    <text evidence="2">The sequence shown here is derived from an EMBL/GenBank/DDBJ whole genome shotgun (WGS) entry which is preliminary data.</text>
</comment>
<proteinExistence type="predicted"/>
<feature type="compositionally biased region" description="Basic and acidic residues" evidence="1">
    <location>
        <begin position="41"/>
        <end position="66"/>
    </location>
</feature>
<evidence type="ECO:0000256" key="1">
    <source>
        <dbReference type="SAM" id="MobiDB-lite"/>
    </source>
</evidence>
<keyword evidence="3" id="KW-1185">Reference proteome</keyword>
<dbReference type="EMBL" id="JAIWYP010000011">
    <property type="protein sequence ID" value="KAH3737274.1"/>
    <property type="molecule type" value="Genomic_DNA"/>
</dbReference>
<feature type="region of interest" description="Disordered" evidence="1">
    <location>
        <begin position="35"/>
        <end position="77"/>
    </location>
</feature>
<accession>A0A9D4HY82</accession>
<name>A0A9D4HY82_DREPO</name>
<dbReference type="Proteomes" id="UP000828390">
    <property type="component" value="Unassembled WGS sequence"/>
</dbReference>
<reference evidence="2" key="1">
    <citation type="journal article" date="2019" name="bioRxiv">
        <title>The Genome of the Zebra Mussel, Dreissena polymorpha: A Resource for Invasive Species Research.</title>
        <authorList>
            <person name="McCartney M.A."/>
            <person name="Auch B."/>
            <person name="Kono T."/>
            <person name="Mallez S."/>
            <person name="Zhang Y."/>
            <person name="Obille A."/>
            <person name="Becker A."/>
            <person name="Abrahante J.E."/>
            <person name="Garbe J."/>
            <person name="Badalamenti J.P."/>
            <person name="Herman A."/>
            <person name="Mangelson H."/>
            <person name="Liachko I."/>
            <person name="Sullivan S."/>
            <person name="Sone E.D."/>
            <person name="Koren S."/>
            <person name="Silverstein K.A.T."/>
            <person name="Beckman K.B."/>
            <person name="Gohl D.M."/>
        </authorList>
    </citation>
    <scope>NUCLEOTIDE SEQUENCE</scope>
    <source>
        <strain evidence="2">Duluth1</strain>
        <tissue evidence="2">Whole animal</tissue>
    </source>
</reference>
<sequence length="139" mass="16283">MYDKDDTPNDQTNTHIHDANIDAVHYTTVQLSDDEYAEPYTRSETKQLECYSNDDKTSERHCKDNSSKQTPRIQEHIDHYDRTDVKREIQPFNEYNHLSTVHRHSQDALGDYDKTNITFCKINEGHDGDAETYNTAFSH</sequence>